<dbReference type="InterPro" id="IPR037066">
    <property type="entry name" value="Plug_dom_sf"/>
</dbReference>
<reference evidence="14 15" key="1">
    <citation type="submission" date="2017-10" db="EMBL/GenBank/DDBJ databases">
        <title>Draft genome of Longimonas halophila.</title>
        <authorList>
            <person name="Goh K.M."/>
            <person name="Shamsir M.S."/>
            <person name="Lim S.W."/>
        </authorList>
    </citation>
    <scope>NUCLEOTIDE SEQUENCE [LARGE SCALE GENOMIC DNA]</scope>
    <source>
        <strain evidence="14 15">KCTC 42399</strain>
    </source>
</reference>
<keyword evidence="7 10" id="KW-0472">Membrane</keyword>
<dbReference type="PANTHER" id="PTHR30069">
    <property type="entry name" value="TONB-DEPENDENT OUTER MEMBRANE RECEPTOR"/>
    <property type="match status" value="1"/>
</dbReference>
<keyword evidence="5 11" id="KW-0732">Signal</keyword>
<feature type="chain" id="PRO_5013877532" description="TonB-dependent receptor" evidence="11">
    <location>
        <begin position="23"/>
        <end position="743"/>
    </location>
</feature>
<dbReference type="Gene3D" id="2.40.170.20">
    <property type="entry name" value="TonB-dependent receptor, beta-barrel domain"/>
    <property type="match status" value="1"/>
</dbReference>
<accession>A0A2H3NQP1</accession>
<evidence type="ECO:0000256" key="5">
    <source>
        <dbReference type="ARBA" id="ARBA00022729"/>
    </source>
</evidence>
<feature type="domain" description="TonB-dependent receptor-like beta-barrel" evidence="12">
    <location>
        <begin position="290"/>
        <end position="706"/>
    </location>
</feature>
<evidence type="ECO:0000256" key="9">
    <source>
        <dbReference type="ARBA" id="ARBA00023237"/>
    </source>
</evidence>
<keyword evidence="6 10" id="KW-0798">TonB box</keyword>
<dbReference type="InterPro" id="IPR012910">
    <property type="entry name" value="Plug_dom"/>
</dbReference>
<dbReference type="Gene3D" id="2.60.40.1120">
    <property type="entry name" value="Carboxypeptidase-like, regulatory domain"/>
    <property type="match status" value="1"/>
</dbReference>
<comment type="caution">
    <text evidence="14">The sequence shown here is derived from an EMBL/GenBank/DDBJ whole genome shotgun (WGS) entry which is preliminary data.</text>
</comment>
<evidence type="ECO:0000256" key="4">
    <source>
        <dbReference type="ARBA" id="ARBA00022692"/>
    </source>
</evidence>
<evidence type="ECO:0000256" key="3">
    <source>
        <dbReference type="ARBA" id="ARBA00022452"/>
    </source>
</evidence>
<dbReference type="GO" id="GO:0015344">
    <property type="term" value="F:siderophore uptake transmembrane transporter activity"/>
    <property type="evidence" value="ECO:0007669"/>
    <property type="project" value="TreeGrafter"/>
</dbReference>
<dbReference type="SUPFAM" id="SSF49452">
    <property type="entry name" value="Starch-binding domain-like"/>
    <property type="match status" value="1"/>
</dbReference>
<dbReference type="Pfam" id="PF00593">
    <property type="entry name" value="TonB_dep_Rec_b-barrel"/>
    <property type="match status" value="1"/>
</dbReference>
<dbReference type="Gene3D" id="2.170.130.10">
    <property type="entry name" value="TonB-dependent receptor, plug domain"/>
    <property type="match status" value="1"/>
</dbReference>
<dbReference type="Pfam" id="PF13715">
    <property type="entry name" value="CarbopepD_reg_2"/>
    <property type="match status" value="1"/>
</dbReference>
<evidence type="ECO:0000256" key="1">
    <source>
        <dbReference type="ARBA" id="ARBA00004571"/>
    </source>
</evidence>
<protein>
    <recommendedName>
        <fullName evidence="16">TonB-dependent receptor</fullName>
    </recommendedName>
</protein>
<keyword evidence="4" id="KW-0812">Transmembrane</keyword>
<evidence type="ECO:0000313" key="15">
    <source>
        <dbReference type="Proteomes" id="UP000221024"/>
    </source>
</evidence>
<feature type="signal peptide" evidence="11">
    <location>
        <begin position="1"/>
        <end position="22"/>
    </location>
</feature>
<gene>
    <name evidence="14" type="ORF">CRI93_12650</name>
</gene>
<dbReference type="OrthoDB" id="1075473at2"/>
<keyword evidence="15" id="KW-1185">Reference proteome</keyword>
<evidence type="ECO:0000256" key="11">
    <source>
        <dbReference type="SAM" id="SignalP"/>
    </source>
</evidence>
<dbReference type="InterPro" id="IPR039426">
    <property type="entry name" value="TonB-dep_rcpt-like"/>
</dbReference>
<dbReference type="GO" id="GO:0030246">
    <property type="term" value="F:carbohydrate binding"/>
    <property type="evidence" value="ECO:0007669"/>
    <property type="project" value="InterPro"/>
</dbReference>
<dbReference type="InterPro" id="IPR000531">
    <property type="entry name" value="Beta-barrel_TonB"/>
</dbReference>
<dbReference type="GO" id="GO:0044718">
    <property type="term" value="P:siderophore transmembrane transport"/>
    <property type="evidence" value="ECO:0007669"/>
    <property type="project" value="TreeGrafter"/>
</dbReference>
<name>A0A2H3NQP1_9BACT</name>
<dbReference type="EMBL" id="PDEP01000013">
    <property type="protein sequence ID" value="PEN05540.1"/>
    <property type="molecule type" value="Genomic_DNA"/>
</dbReference>
<keyword evidence="3" id="KW-1134">Transmembrane beta strand</keyword>
<dbReference type="InterPro" id="IPR013784">
    <property type="entry name" value="Carb-bd-like_fold"/>
</dbReference>
<evidence type="ECO:0000259" key="12">
    <source>
        <dbReference type="Pfam" id="PF00593"/>
    </source>
</evidence>
<sequence>MRYLLSLVLLVACIVWGSTASAQPVSPPAVVTGRVVDADGQALPYASVRIDGTVAGAATDSTGRFRFTTRRSERVTLRASMVGYADDTQSVMLAPGDTTSVRFQLSPRDIELNEALVTEAHFTTGTDAQASLSTLEAVTTPGASGDVLRGLQAFPGVAAPGDGAGLFVRGGDVSETQTLLDGAPLAHPYRYESPSGGSFSTVPTFLVDGTQFATGGFSAKYGNALSGVLSIETLDRPQAAQQRINVGLAGVGLRIDQPIVYDALGLRVSGNRSFTGLLFRVNGQNDDFDTVPQGWDGTASLTWDHDRLGQLKAQSFVRKSRLGVQTQEGAFVGRYRTEATNQLHSLHWETSASDWTVESSLSWSRFASERSFGVLDLCPIDRATTLRVDATHRGLPQFERGRWRAGAIVQRRTYEIRGTVPVQPDVLTPGAPTNTFREALTVRRAGGYLDADVPIGPRLTATVGLRADHHSDAGTVADPRAALAMQLGGSTTLRAAWGRYHQFPEPSTLGEHSGPNALGAEQAQHLVLGLQHDRGPWLARIAGYWKPYRDLVVRTGSATFANEGTGHARGADAFLRYGAFLETPISGWISYSLLDAERTQPRDVGSVVQLDDGPAPFDLTHQLSVVGKAEVLPRVYLGGTYRVTSGRPFTPVVDTEPTASDALLPIDGPVGSMRLPPYQRLDMQVSYFWPFGNQQHAIVYAAINNLLDRANATGVNYTADYSNRSLRTTNFRRSFYIGVRVQL</sequence>
<evidence type="ECO:0000256" key="10">
    <source>
        <dbReference type="RuleBase" id="RU003357"/>
    </source>
</evidence>
<evidence type="ECO:0000313" key="14">
    <source>
        <dbReference type="EMBL" id="PEN05540.1"/>
    </source>
</evidence>
<evidence type="ECO:0000256" key="8">
    <source>
        <dbReference type="ARBA" id="ARBA00023170"/>
    </source>
</evidence>
<evidence type="ECO:0000256" key="6">
    <source>
        <dbReference type="ARBA" id="ARBA00023077"/>
    </source>
</evidence>
<keyword evidence="9" id="KW-0998">Cell outer membrane</keyword>
<dbReference type="RefSeq" id="WP_098063002.1">
    <property type="nucleotide sequence ID" value="NZ_PDEP01000013.1"/>
</dbReference>
<dbReference type="SUPFAM" id="SSF56935">
    <property type="entry name" value="Porins"/>
    <property type="match status" value="1"/>
</dbReference>
<comment type="subcellular location">
    <subcellularLocation>
        <location evidence="1">Cell outer membrane</location>
        <topology evidence="1">Multi-pass membrane protein</topology>
    </subcellularLocation>
</comment>
<keyword evidence="2" id="KW-0813">Transport</keyword>
<evidence type="ECO:0008006" key="16">
    <source>
        <dbReference type="Google" id="ProtNLM"/>
    </source>
</evidence>
<dbReference type="InterPro" id="IPR036942">
    <property type="entry name" value="Beta-barrel_TonB_sf"/>
</dbReference>
<comment type="similarity">
    <text evidence="10">Belongs to the TonB-dependent receptor family.</text>
</comment>
<keyword evidence="8" id="KW-0675">Receptor</keyword>
<evidence type="ECO:0000259" key="13">
    <source>
        <dbReference type="Pfam" id="PF07715"/>
    </source>
</evidence>
<dbReference type="GO" id="GO:0009279">
    <property type="term" value="C:cell outer membrane"/>
    <property type="evidence" value="ECO:0007669"/>
    <property type="project" value="UniProtKB-SubCell"/>
</dbReference>
<dbReference type="Pfam" id="PF07715">
    <property type="entry name" value="Plug"/>
    <property type="match status" value="1"/>
</dbReference>
<feature type="domain" description="TonB-dependent receptor plug" evidence="13">
    <location>
        <begin position="145"/>
        <end position="228"/>
    </location>
</feature>
<evidence type="ECO:0000256" key="2">
    <source>
        <dbReference type="ARBA" id="ARBA00022448"/>
    </source>
</evidence>
<dbReference type="PANTHER" id="PTHR30069:SF29">
    <property type="entry name" value="HEMOGLOBIN AND HEMOGLOBIN-HAPTOGLOBIN-BINDING PROTEIN 1-RELATED"/>
    <property type="match status" value="1"/>
</dbReference>
<dbReference type="Proteomes" id="UP000221024">
    <property type="component" value="Unassembled WGS sequence"/>
</dbReference>
<organism evidence="14 15">
    <name type="scientific">Longimonas halophila</name>
    <dbReference type="NCBI Taxonomy" id="1469170"/>
    <lineage>
        <taxon>Bacteria</taxon>
        <taxon>Pseudomonadati</taxon>
        <taxon>Rhodothermota</taxon>
        <taxon>Rhodothermia</taxon>
        <taxon>Rhodothermales</taxon>
        <taxon>Salisaetaceae</taxon>
        <taxon>Longimonas</taxon>
    </lineage>
</organism>
<dbReference type="AlphaFoldDB" id="A0A2H3NQP1"/>
<proteinExistence type="inferred from homology"/>
<evidence type="ECO:0000256" key="7">
    <source>
        <dbReference type="ARBA" id="ARBA00023136"/>
    </source>
</evidence>